<dbReference type="PANTHER" id="PTHR16166">
    <property type="entry name" value="VACUOLAR PROTEIN SORTING-ASSOCIATED PROTEIN VPS13"/>
    <property type="match status" value="1"/>
</dbReference>
<evidence type="ECO:0000313" key="4">
    <source>
        <dbReference type="EMBL" id="KAL0446422.1"/>
    </source>
</evidence>
<dbReference type="InterPro" id="IPR026847">
    <property type="entry name" value="VPS13"/>
</dbReference>
<name>A0AAW2WXB7_9LAMI</name>
<dbReference type="GO" id="GO:0006623">
    <property type="term" value="P:protein targeting to vacuole"/>
    <property type="evidence" value="ECO:0007669"/>
    <property type="project" value="TreeGrafter"/>
</dbReference>
<accession>A0AAW2WXB7</accession>
<proteinExistence type="predicted"/>
<dbReference type="PANTHER" id="PTHR16166:SF137">
    <property type="entry name" value="PLECKSTRIN HOMOLOGY (PH) DOMAIN-CONTAINING PROTEIN"/>
    <property type="match status" value="1"/>
</dbReference>
<dbReference type="AlphaFoldDB" id="A0AAW2WXB7"/>
<comment type="caution">
    <text evidence="4">The sequence shown here is derived from an EMBL/GenBank/DDBJ whole genome shotgun (WGS) entry which is preliminary data.</text>
</comment>
<keyword evidence="1" id="KW-0813">Transport</keyword>
<reference evidence="4" key="1">
    <citation type="submission" date="2020-06" db="EMBL/GenBank/DDBJ databases">
        <authorList>
            <person name="Li T."/>
            <person name="Hu X."/>
            <person name="Zhang T."/>
            <person name="Song X."/>
            <person name="Zhang H."/>
            <person name="Dai N."/>
            <person name="Sheng W."/>
            <person name="Hou X."/>
            <person name="Wei L."/>
        </authorList>
    </citation>
    <scope>NUCLEOTIDE SEQUENCE</scope>
    <source>
        <strain evidence="4">KEN1</strain>
        <tissue evidence="4">Leaf</tissue>
    </source>
</reference>
<evidence type="ECO:0000259" key="3">
    <source>
        <dbReference type="Pfam" id="PF12624"/>
    </source>
</evidence>
<dbReference type="EMBL" id="JACGWN010000006">
    <property type="protein sequence ID" value="KAL0446422.1"/>
    <property type="molecule type" value="Genomic_DNA"/>
</dbReference>
<dbReference type="GO" id="GO:0045053">
    <property type="term" value="P:protein retention in Golgi apparatus"/>
    <property type="evidence" value="ECO:0007669"/>
    <property type="project" value="TreeGrafter"/>
</dbReference>
<organism evidence="4">
    <name type="scientific">Sesamum latifolium</name>
    <dbReference type="NCBI Taxonomy" id="2727402"/>
    <lineage>
        <taxon>Eukaryota</taxon>
        <taxon>Viridiplantae</taxon>
        <taxon>Streptophyta</taxon>
        <taxon>Embryophyta</taxon>
        <taxon>Tracheophyta</taxon>
        <taxon>Spermatophyta</taxon>
        <taxon>Magnoliopsida</taxon>
        <taxon>eudicotyledons</taxon>
        <taxon>Gunneridae</taxon>
        <taxon>Pentapetalae</taxon>
        <taxon>asterids</taxon>
        <taxon>lamiids</taxon>
        <taxon>Lamiales</taxon>
        <taxon>Pedaliaceae</taxon>
        <taxon>Sesamum</taxon>
    </lineage>
</organism>
<dbReference type="Pfam" id="PF12624">
    <property type="entry name" value="VPS13_N"/>
    <property type="match status" value="1"/>
</dbReference>
<sequence length="406" mass="46580">MTLDKLSAFTVDDKGEETFVTGGALERIQKSVELERIAIYLDSDISPWHIEKPWEDLLPHEWGQDGKPAADYLEKHSYLLQPVSGNAKYSKDRPDISSRNGQPLQKAAVNLDDVTLSLSKSGYRDLLKLADNFTAFNQRLKYAHYRPHVSVKNDPRSWWKYACRAGSEQMKKASGKMPWEQVLRYARLRKKYISLYAALLKSDLDRAVVDDHKDIEELDRELDIDIILQWRMLAHKFVEQSAGSELYLKQKAKKSWWSFGWTSQPVKDENEPGTLTEEDWERLNDIIGYKEGVDEELLIHDKGDLPYMLLKLHMKHNATKLIDSEECLADLSCDNLEGCIKLYSEAKVINIKLGSYRLLSPNGLLAEVGCICNPLTPSPLSSLLASFDVFICFRLIYLSTIRKYTI</sequence>
<evidence type="ECO:0000256" key="1">
    <source>
        <dbReference type="ARBA" id="ARBA00022448"/>
    </source>
</evidence>
<feature type="domain" description="Chorein N-terminal" evidence="3">
    <location>
        <begin position="2"/>
        <end position="320"/>
    </location>
</feature>
<dbReference type="InterPro" id="IPR026854">
    <property type="entry name" value="VPS13_N"/>
</dbReference>
<feature type="region of interest" description="Disordered" evidence="2">
    <location>
        <begin position="85"/>
        <end position="104"/>
    </location>
</feature>
<gene>
    <name evidence="4" type="ORF">Slati_1770100</name>
</gene>
<reference evidence="4" key="2">
    <citation type="journal article" date="2024" name="Plant">
        <title>Genomic evolution and insights into agronomic trait innovations of Sesamum species.</title>
        <authorList>
            <person name="Miao H."/>
            <person name="Wang L."/>
            <person name="Qu L."/>
            <person name="Liu H."/>
            <person name="Sun Y."/>
            <person name="Le M."/>
            <person name="Wang Q."/>
            <person name="Wei S."/>
            <person name="Zheng Y."/>
            <person name="Lin W."/>
            <person name="Duan Y."/>
            <person name="Cao H."/>
            <person name="Xiong S."/>
            <person name="Wang X."/>
            <person name="Wei L."/>
            <person name="Li C."/>
            <person name="Ma Q."/>
            <person name="Ju M."/>
            <person name="Zhao R."/>
            <person name="Li G."/>
            <person name="Mu C."/>
            <person name="Tian Q."/>
            <person name="Mei H."/>
            <person name="Zhang T."/>
            <person name="Gao T."/>
            <person name="Zhang H."/>
        </authorList>
    </citation>
    <scope>NUCLEOTIDE SEQUENCE</scope>
    <source>
        <strain evidence="4">KEN1</strain>
    </source>
</reference>
<evidence type="ECO:0000256" key="2">
    <source>
        <dbReference type="SAM" id="MobiDB-lite"/>
    </source>
</evidence>
<protein>
    <recommendedName>
        <fullName evidence="3">Chorein N-terminal domain-containing protein</fullName>
    </recommendedName>
</protein>